<reference evidence="1 2" key="1">
    <citation type="submission" date="2013-08" db="EMBL/GenBank/DDBJ databases">
        <authorList>
            <person name="Huang J."/>
            <person name="Wang G."/>
        </authorList>
    </citation>
    <scope>NUCLEOTIDE SEQUENCE [LARGE SCALE GENOMIC DNA]</scope>
    <source>
        <strain evidence="1 2">JSM 072002</strain>
    </source>
</reference>
<dbReference type="Proteomes" id="UP000030401">
    <property type="component" value="Unassembled WGS sequence"/>
</dbReference>
<dbReference type="InterPro" id="IPR029055">
    <property type="entry name" value="Ntn_hydrolases_N"/>
</dbReference>
<keyword evidence="2" id="KW-1185">Reference proteome</keyword>
<sequence>MEKGGSAVNAAVGVEDALGVTDSCGSGIGDGGTMMVYPPSRDPIVYDYRVKNGRKKNGFFVLYKKREKKSK</sequence>
<dbReference type="STRING" id="1385512.N784_06005"/>
<name>A0A0A5G4W0_9BACI</name>
<dbReference type="OrthoDB" id="9781342at2"/>
<evidence type="ECO:0000313" key="2">
    <source>
        <dbReference type="Proteomes" id="UP000030401"/>
    </source>
</evidence>
<dbReference type="RefSeq" id="WP_036834833.1">
    <property type="nucleotide sequence ID" value="NZ_AVPG01000016.1"/>
</dbReference>
<dbReference type="AlphaFoldDB" id="A0A0A5G4W0"/>
<protein>
    <submittedName>
        <fullName evidence="1">Uncharacterized protein</fullName>
    </submittedName>
</protein>
<proteinExistence type="predicted"/>
<evidence type="ECO:0000313" key="1">
    <source>
        <dbReference type="EMBL" id="KGX86115.1"/>
    </source>
</evidence>
<dbReference type="Pfam" id="PF01019">
    <property type="entry name" value="G_glu_transpept"/>
    <property type="match status" value="1"/>
</dbReference>
<organism evidence="1 2">
    <name type="scientific">Pontibacillus litoralis JSM 072002</name>
    <dbReference type="NCBI Taxonomy" id="1385512"/>
    <lineage>
        <taxon>Bacteria</taxon>
        <taxon>Bacillati</taxon>
        <taxon>Bacillota</taxon>
        <taxon>Bacilli</taxon>
        <taxon>Bacillales</taxon>
        <taxon>Bacillaceae</taxon>
        <taxon>Pontibacillus</taxon>
    </lineage>
</organism>
<accession>A0A0A5G4W0</accession>
<dbReference type="SUPFAM" id="SSF56235">
    <property type="entry name" value="N-terminal nucleophile aminohydrolases (Ntn hydrolases)"/>
    <property type="match status" value="1"/>
</dbReference>
<dbReference type="EMBL" id="AVPG01000016">
    <property type="protein sequence ID" value="KGX86115.1"/>
    <property type="molecule type" value="Genomic_DNA"/>
</dbReference>
<gene>
    <name evidence="1" type="ORF">N784_06005</name>
</gene>
<comment type="caution">
    <text evidence="1">The sequence shown here is derived from an EMBL/GenBank/DDBJ whole genome shotgun (WGS) entry which is preliminary data.</text>
</comment>